<dbReference type="PANTHER" id="PTHR43133">
    <property type="entry name" value="RNA POLYMERASE ECF-TYPE SIGMA FACTO"/>
    <property type="match status" value="1"/>
</dbReference>
<evidence type="ECO:0000259" key="6">
    <source>
        <dbReference type="Pfam" id="PF08281"/>
    </source>
</evidence>
<gene>
    <name evidence="7" type="ORF">NU09_1335</name>
</gene>
<keyword evidence="4" id="KW-0804">Transcription</keyword>
<dbReference type="GO" id="GO:0006352">
    <property type="term" value="P:DNA-templated transcription initiation"/>
    <property type="evidence" value="ECO:0007669"/>
    <property type="project" value="InterPro"/>
</dbReference>
<dbReference type="InterPro" id="IPR007627">
    <property type="entry name" value="RNA_pol_sigma70_r2"/>
</dbReference>
<dbReference type="InterPro" id="IPR013325">
    <property type="entry name" value="RNA_pol_sigma_r2"/>
</dbReference>
<dbReference type="InterPro" id="IPR036388">
    <property type="entry name" value="WH-like_DNA-bd_sf"/>
</dbReference>
<proteinExistence type="inferred from homology"/>
<dbReference type="CDD" id="cd06171">
    <property type="entry name" value="Sigma70_r4"/>
    <property type="match status" value="1"/>
</dbReference>
<accession>A0A444WDC4</accession>
<evidence type="ECO:0000256" key="3">
    <source>
        <dbReference type="ARBA" id="ARBA00023082"/>
    </source>
</evidence>
<sequence length="182" mass="21144">MGLEQIIHDCQNNSIKAQEQLYRLYASKLFAVCLKYSRNYADAQDNLQDGFLLIFKKIDQFRFQGSFEGWAKRVMVNNVLQKYRTQGVVELVNENIPDEEDTMEIEEDNISMDFLLSIIQELPDRYRMVFNLYVTDGFSHKEIAEMLNITIGTSKSNLARARIILKEKIEAHKGNTKVHSAK</sequence>
<dbReference type="InterPro" id="IPR013324">
    <property type="entry name" value="RNA_pol_sigma_r3/r4-like"/>
</dbReference>
<reference evidence="7 8" key="1">
    <citation type="submission" date="2014-12" db="EMBL/GenBank/DDBJ databases">
        <title>Genome sequence of Flavobacterium beibuense RSKm HC5.</title>
        <authorList>
            <person name="Kim J.F."/>
            <person name="Song J.Y."/>
            <person name="Kwak M.-J."/>
            <person name="Lee S.-W."/>
        </authorList>
    </citation>
    <scope>NUCLEOTIDE SEQUENCE [LARGE SCALE GENOMIC DNA]</scope>
    <source>
        <strain evidence="7 8">RSKm HC5</strain>
    </source>
</reference>
<dbReference type="GO" id="GO:0003677">
    <property type="term" value="F:DNA binding"/>
    <property type="evidence" value="ECO:0007669"/>
    <property type="project" value="InterPro"/>
</dbReference>
<dbReference type="NCBIfam" id="TIGR02937">
    <property type="entry name" value="sigma70-ECF"/>
    <property type="match status" value="1"/>
</dbReference>
<keyword evidence="8" id="KW-1185">Reference proteome</keyword>
<dbReference type="Gene3D" id="1.10.10.10">
    <property type="entry name" value="Winged helix-like DNA-binding domain superfamily/Winged helix DNA-binding domain"/>
    <property type="match status" value="1"/>
</dbReference>
<keyword evidence="3" id="KW-0731">Sigma factor</keyword>
<dbReference type="EMBL" id="JUIW01000004">
    <property type="protein sequence ID" value="RYJ43827.1"/>
    <property type="molecule type" value="Genomic_DNA"/>
</dbReference>
<feature type="domain" description="RNA polymerase sigma factor 70 region 4 type 2" evidence="6">
    <location>
        <begin position="115"/>
        <end position="162"/>
    </location>
</feature>
<evidence type="ECO:0000313" key="7">
    <source>
        <dbReference type="EMBL" id="RYJ43827.1"/>
    </source>
</evidence>
<dbReference type="InterPro" id="IPR014284">
    <property type="entry name" value="RNA_pol_sigma-70_dom"/>
</dbReference>
<comment type="similarity">
    <text evidence="1">Belongs to the sigma-70 factor family. ECF subfamily.</text>
</comment>
<dbReference type="Pfam" id="PF04542">
    <property type="entry name" value="Sigma70_r2"/>
    <property type="match status" value="1"/>
</dbReference>
<dbReference type="PANTHER" id="PTHR43133:SF46">
    <property type="entry name" value="RNA POLYMERASE SIGMA-70 FACTOR ECF SUBFAMILY"/>
    <property type="match status" value="1"/>
</dbReference>
<dbReference type="Gene3D" id="1.10.1740.10">
    <property type="match status" value="1"/>
</dbReference>
<dbReference type="SUPFAM" id="SSF88659">
    <property type="entry name" value="Sigma3 and sigma4 domains of RNA polymerase sigma factors"/>
    <property type="match status" value="1"/>
</dbReference>
<evidence type="ECO:0000256" key="4">
    <source>
        <dbReference type="ARBA" id="ARBA00023163"/>
    </source>
</evidence>
<dbReference type="GO" id="GO:0016987">
    <property type="term" value="F:sigma factor activity"/>
    <property type="evidence" value="ECO:0007669"/>
    <property type="project" value="UniProtKB-KW"/>
</dbReference>
<keyword evidence="2" id="KW-0805">Transcription regulation</keyword>
<dbReference type="InterPro" id="IPR039425">
    <property type="entry name" value="RNA_pol_sigma-70-like"/>
</dbReference>
<evidence type="ECO:0000259" key="5">
    <source>
        <dbReference type="Pfam" id="PF04542"/>
    </source>
</evidence>
<evidence type="ECO:0000313" key="8">
    <source>
        <dbReference type="Proteomes" id="UP000289775"/>
    </source>
</evidence>
<dbReference type="SUPFAM" id="SSF88946">
    <property type="entry name" value="Sigma2 domain of RNA polymerase sigma factors"/>
    <property type="match status" value="1"/>
</dbReference>
<organism evidence="7 8">
    <name type="scientific">Flavobacterium beibuense</name>
    <dbReference type="NCBI Taxonomy" id="657326"/>
    <lineage>
        <taxon>Bacteria</taxon>
        <taxon>Pseudomonadati</taxon>
        <taxon>Bacteroidota</taxon>
        <taxon>Flavobacteriia</taxon>
        <taxon>Flavobacteriales</taxon>
        <taxon>Flavobacteriaceae</taxon>
        <taxon>Flavobacterium</taxon>
    </lineage>
</organism>
<dbReference type="InterPro" id="IPR013249">
    <property type="entry name" value="RNA_pol_sigma70_r4_t2"/>
</dbReference>
<feature type="domain" description="RNA polymerase sigma-70 region 2" evidence="5">
    <location>
        <begin position="21"/>
        <end position="86"/>
    </location>
</feature>
<evidence type="ECO:0000256" key="1">
    <source>
        <dbReference type="ARBA" id="ARBA00010641"/>
    </source>
</evidence>
<protein>
    <submittedName>
        <fullName evidence="7">RNA polymerase, sigma-24 subunit, ECF subfamily</fullName>
    </submittedName>
</protein>
<evidence type="ECO:0000256" key="2">
    <source>
        <dbReference type="ARBA" id="ARBA00023015"/>
    </source>
</evidence>
<dbReference type="Pfam" id="PF08281">
    <property type="entry name" value="Sigma70_r4_2"/>
    <property type="match status" value="1"/>
</dbReference>
<dbReference type="OrthoDB" id="1056775at2"/>
<name>A0A444WDC4_9FLAO</name>
<dbReference type="AlphaFoldDB" id="A0A444WDC4"/>
<comment type="caution">
    <text evidence="7">The sequence shown here is derived from an EMBL/GenBank/DDBJ whole genome shotgun (WGS) entry which is preliminary data.</text>
</comment>
<dbReference type="Proteomes" id="UP000289775">
    <property type="component" value="Unassembled WGS sequence"/>
</dbReference>
<dbReference type="RefSeq" id="WP_129750487.1">
    <property type="nucleotide sequence ID" value="NZ_JUIW01000004.1"/>
</dbReference>